<accession>A0A1L9RCE5</accession>
<reference evidence="2" key="1">
    <citation type="journal article" date="2017" name="Genome Biol.">
        <title>Comparative genomics reveals high biological diversity and specific adaptations in the industrially and medically important fungal genus Aspergillus.</title>
        <authorList>
            <person name="de Vries R.P."/>
            <person name="Riley R."/>
            <person name="Wiebenga A."/>
            <person name="Aguilar-Osorio G."/>
            <person name="Amillis S."/>
            <person name="Uchima C.A."/>
            <person name="Anderluh G."/>
            <person name="Asadollahi M."/>
            <person name="Askin M."/>
            <person name="Barry K."/>
            <person name="Battaglia E."/>
            <person name="Bayram O."/>
            <person name="Benocci T."/>
            <person name="Braus-Stromeyer S.A."/>
            <person name="Caldana C."/>
            <person name="Canovas D."/>
            <person name="Cerqueira G.C."/>
            <person name="Chen F."/>
            <person name="Chen W."/>
            <person name="Choi C."/>
            <person name="Clum A."/>
            <person name="Dos Santos R.A."/>
            <person name="Damasio A.R."/>
            <person name="Diallinas G."/>
            <person name="Emri T."/>
            <person name="Fekete E."/>
            <person name="Flipphi M."/>
            <person name="Freyberg S."/>
            <person name="Gallo A."/>
            <person name="Gournas C."/>
            <person name="Habgood R."/>
            <person name="Hainaut M."/>
            <person name="Harispe M.L."/>
            <person name="Henrissat B."/>
            <person name="Hilden K.S."/>
            <person name="Hope R."/>
            <person name="Hossain A."/>
            <person name="Karabika E."/>
            <person name="Karaffa L."/>
            <person name="Karanyi Z."/>
            <person name="Krasevec N."/>
            <person name="Kuo A."/>
            <person name="Kusch H."/>
            <person name="LaButti K."/>
            <person name="Lagendijk E.L."/>
            <person name="Lapidus A."/>
            <person name="Levasseur A."/>
            <person name="Lindquist E."/>
            <person name="Lipzen A."/>
            <person name="Logrieco A.F."/>
            <person name="MacCabe A."/>
            <person name="Maekelae M.R."/>
            <person name="Malavazi I."/>
            <person name="Melin P."/>
            <person name="Meyer V."/>
            <person name="Mielnichuk N."/>
            <person name="Miskei M."/>
            <person name="Molnar A.P."/>
            <person name="Mule G."/>
            <person name="Ngan C.Y."/>
            <person name="Orejas M."/>
            <person name="Orosz E."/>
            <person name="Ouedraogo J.P."/>
            <person name="Overkamp K.M."/>
            <person name="Park H.-S."/>
            <person name="Perrone G."/>
            <person name="Piumi F."/>
            <person name="Punt P.J."/>
            <person name="Ram A.F."/>
            <person name="Ramon A."/>
            <person name="Rauscher S."/>
            <person name="Record E."/>
            <person name="Riano-Pachon D.M."/>
            <person name="Robert V."/>
            <person name="Roehrig J."/>
            <person name="Ruller R."/>
            <person name="Salamov A."/>
            <person name="Salih N.S."/>
            <person name="Samson R.A."/>
            <person name="Sandor E."/>
            <person name="Sanguinetti M."/>
            <person name="Schuetze T."/>
            <person name="Sepcic K."/>
            <person name="Shelest E."/>
            <person name="Sherlock G."/>
            <person name="Sophianopoulou V."/>
            <person name="Squina F.M."/>
            <person name="Sun H."/>
            <person name="Susca A."/>
            <person name="Todd R.B."/>
            <person name="Tsang A."/>
            <person name="Unkles S.E."/>
            <person name="van de Wiele N."/>
            <person name="van Rossen-Uffink D."/>
            <person name="Oliveira J.V."/>
            <person name="Vesth T.C."/>
            <person name="Visser J."/>
            <person name="Yu J.-H."/>
            <person name="Zhou M."/>
            <person name="Andersen M.R."/>
            <person name="Archer D.B."/>
            <person name="Baker S.E."/>
            <person name="Benoit I."/>
            <person name="Brakhage A.A."/>
            <person name="Braus G.H."/>
            <person name="Fischer R."/>
            <person name="Frisvad J.C."/>
            <person name="Goldman G.H."/>
            <person name="Houbraken J."/>
            <person name="Oakley B."/>
            <person name="Pocsi I."/>
            <person name="Scazzocchio C."/>
            <person name="Seiboth B."/>
            <person name="vanKuyk P.A."/>
            <person name="Wortman J."/>
            <person name="Dyer P.S."/>
            <person name="Grigoriev I.V."/>
        </authorList>
    </citation>
    <scope>NUCLEOTIDE SEQUENCE [LARGE SCALE GENOMIC DNA]</scope>
    <source>
        <strain evidence="2">DTO 134E9</strain>
    </source>
</reference>
<dbReference type="EMBL" id="KV878214">
    <property type="protein sequence ID" value="OJJ32595.1"/>
    <property type="molecule type" value="Genomic_DNA"/>
</dbReference>
<dbReference type="VEuPathDB" id="FungiDB:ASPWEDRAFT_42611"/>
<evidence type="ECO:0000313" key="2">
    <source>
        <dbReference type="Proteomes" id="UP000184383"/>
    </source>
</evidence>
<dbReference type="OrthoDB" id="5396at2759"/>
<dbReference type="AlphaFoldDB" id="A0A1L9RCE5"/>
<proteinExistence type="predicted"/>
<keyword evidence="2" id="KW-1185">Reference proteome</keyword>
<dbReference type="RefSeq" id="XP_040686272.1">
    <property type="nucleotide sequence ID" value="XM_040835824.1"/>
</dbReference>
<sequence>MVSPDTTALGGETFIFPPFDELPLVPGQPQGCLWGFLDRNGNKDELGSMDV</sequence>
<gene>
    <name evidence="1" type="ORF">ASPWEDRAFT_42611</name>
</gene>
<protein>
    <submittedName>
        <fullName evidence="1">Uncharacterized protein</fullName>
    </submittedName>
</protein>
<dbReference type="GeneID" id="63751672"/>
<name>A0A1L9RCE5_ASPWE</name>
<evidence type="ECO:0000313" key="1">
    <source>
        <dbReference type="EMBL" id="OJJ32595.1"/>
    </source>
</evidence>
<dbReference type="Proteomes" id="UP000184383">
    <property type="component" value="Unassembled WGS sequence"/>
</dbReference>
<organism evidence="1 2">
    <name type="scientific">Aspergillus wentii DTO 134E9</name>
    <dbReference type="NCBI Taxonomy" id="1073089"/>
    <lineage>
        <taxon>Eukaryota</taxon>
        <taxon>Fungi</taxon>
        <taxon>Dikarya</taxon>
        <taxon>Ascomycota</taxon>
        <taxon>Pezizomycotina</taxon>
        <taxon>Eurotiomycetes</taxon>
        <taxon>Eurotiomycetidae</taxon>
        <taxon>Eurotiales</taxon>
        <taxon>Aspergillaceae</taxon>
        <taxon>Aspergillus</taxon>
        <taxon>Aspergillus subgen. Cremei</taxon>
    </lineage>
</organism>